<dbReference type="Proteomes" id="UP000076967">
    <property type="component" value="Unassembled WGS sequence"/>
</dbReference>
<accession>A0A168MZZ9</accession>
<reference evidence="2 3" key="1">
    <citation type="submission" date="2016-03" db="EMBL/GenBank/DDBJ databases">
        <title>Draft genome sequence of Paenibacillus glacialis DSM 22343.</title>
        <authorList>
            <person name="Shin S.-K."/>
            <person name="Yi H."/>
        </authorList>
    </citation>
    <scope>NUCLEOTIDE SEQUENCE [LARGE SCALE GENOMIC DNA]</scope>
    <source>
        <strain evidence="2 3">DSM 22343</strain>
    </source>
</reference>
<dbReference type="STRING" id="494026.PGLA_02975"/>
<proteinExistence type="predicted"/>
<sequence>MTIIRMITLRNILICCCAAMLILIGMKGYNIQQKISTVTEADRLYALKDLIEAESWYDKAQRNHSIHYKEEQISSRLQELAPITKINTQLREIDDQAENAYSDQDFKQLMTVYRSLQDVRSIYMTGKSPYEPYYRQLSAKYEISEDFTRYFKQFKTLFIEQMEHNLDNNQYADESFKWNLLIIPDIFFGDGKQKRSELYVKFTTYDNRKMARMAANGEFQALLDQSAAMFKLYKDNNVQAKWITDQAETLVRTFLENDAEKDSYSIFATHAKSYMDFVRTVSFKSSVKTYIEKQISTWMKTAKRNVSKAEFEKAFAIYDGIKEYKDTSLEVKEAKLAWNIHDPIRILQNGDPTRVFNHVSSGNKRYGALVYVVATDAQNVIYFGTIDSENNVQVLTNTDFQQGGSIQELSIENSLSTKEHPVILIKGDSTTRSALYTAVEVQSNAMITLFQLNADGFQVDSSGILMMTNPDTAEGAGQVAMYERTGDSYQFVGVQRDFIDIAVEDLLSHPDEKVRFITTIIQPGYNEAFAVMGTSYVKLTGTFNFYEGNVTLTGKLRGYEDTYIQDQLTSIPVFEVENIE</sequence>
<evidence type="ECO:0000313" key="3">
    <source>
        <dbReference type="Proteomes" id="UP000076967"/>
    </source>
</evidence>
<name>A0A168MZZ9_9BACL</name>
<dbReference type="RefSeq" id="WP_068528467.1">
    <property type="nucleotide sequence ID" value="NZ_LVJH01000003.1"/>
</dbReference>
<keyword evidence="1" id="KW-0812">Transmembrane</keyword>
<gene>
    <name evidence="2" type="ORF">PGLA_02975</name>
</gene>
<dbReference type="EMBL" id="LVJH01000003">
    <property type="protein sequence ID" value="OAB45239.1"/>
    <property type="molecule type" value="Genomic_DNA"/>
</dbReference>
<keyword evidence="1" id="KW-1133">Transmembrane helix</keyword>
<organism evidence="2 3">
    <name type="scientific">Paenibacillus glacialis</name>
    <dbReference type="NCBI Taxonomy" id="494026"/>
    <lineage>
        <taxon>Bacteria</taxon>
        <taxon>Bacillati</taxon>
        <taxon>Bacillota</taxon>
        <taxon>Bacilli</taxon>
        <taxon>Bacillales</taxon>
        <taxon>Paenibacillaceae</taxon>
        <taxon>Paenibacillus</taxon>
    </lineage>
</organism>
<evidence type="ECO:0000313" key="2">
    <source>
        <dbReference type="EMBL" id="OAB45239.1"/>
    </source>
</evidence>
<protein>
    <submittedName>
        <fullName evidence="2">Uncharacterized protein</fullName>
    </submittedName>
</protein>
<keyword evidence="3" id="KW-1185">Reference proteome</keyword>
<keyword evidence="1" id="KW-0472">Membrane</keyword>
<evidence type="ECO:0000256" key="1">
    <source>
        <dbReference type="SAM" id="Phobius"/>
    </source>
</evidence>
<dbReference type="AlphaFoldDB" id="A0A168MZZ9"/>
<feature type="transmembrane region" description="Helical" evidence="1">
    <location>
        <begin position="12"/>
        <end position="29"/>
    </location>
</feature>
<comment type="caution">
    <text evidence="2">The sequence shown here is derived from an EMBL/GenBank/DDBJ whole genome shotgun (WGS) entry which is preliminary data.</text>
</comment>